<reference evidence="24" key="1">
    <citation type="submission" date="2015-07" db="EMBL/GenBank/DDBJ databases">
        <title>MeaNS - Measles Nucleotide Surveillance Program.</title>
        <authorList>
            <person name="Tran T."/>
            <person name="Druce J."/>
        </authorList>
    </citation>
    <scope>NUCLEOTIDE SEQUENCE</scope>
    <source>
        <strain evidence="24">UCB-OBI-ISO-001</strain>
        <tissue evidence="24">Gonad</tissue>
    </source>
</reference>
<gene>
    <name evidence="24" type="ORF">OCBIM_22032626mg</name>
</gene>
<feature type="transmembrane region" description="Helical" evidence="23">
    <location>
        <begin position="400"/>
        <end position="428"/>
    </location>
</feature>
<proteinExistence type="inferred from homology"/>
<dbReference type="PANTHER" id="PTHR21257">
    <property type="entry name" value="DELTA(14)-STEROL REDUCTASE"/>
    <property type="match status" value="1"/>
</dbReference>
<keyword evidence="14" id="KW-0443">Lipid metabolism</keyword>
<feature type="transmembrane region" description="Helical" evidence="23">
    <location>
        <begin position="95"/>
        <end position="116"/>
    </location>
</feature>
<evidence type="ECO:0000256" key="22">
    <source>
        <dbReference type="ARBA" id="ARBA00047826"/>
    </source>
</evidence>
<feature type="transmembrane region" description="Helical" evidence="23">
    <location>
        <begin position="258"/>
        <end position="275"/>
    </location>
</feature>
<organism evidence="24">
    <name type="scientific">Octopus bimaculoides</name>
    <name type="common">California two-spotted octopus</name>
    <dbReference type="NCBI Taxonomy" id="37653"/>
    <lineage>
        <taxon>Eukaryota</taxon>
        <taxon>Metazoa</taxon>
        <taxon>Spiralia</taxon>
        <taxon>Lophotrochozoa</taxon>
        <taxon>Mollusca</taxon>
        <taxon>Cephalopoda</taxon>
        <taxon>Coleoidea</taxon>
        <taxon>Octopodiformes</taxon>
        <taxon>Octopoda</taxon>
        <taxon>Incirrata</taxon>
        <taxon>Octopodidae</taxon>
        <taxon>Octopus</taxon>
    </lineage>
</organism>
<evidence type="ECO:0000256" key="16">
    <source>
        <dbReference type="ARBA" id="ARBA00023166"/>
    </source>
</evidence>
<dbReference type="UniPathway" id="UPA00063"/>
<dbReference type="GO" id="GO:0005789">
    <property type="term" value="C:endoplasmic reticulum membrane"/>
    <property type="evidence" value="ECO:0007669"/>
    <property type="project" value="UniProtKB-SubCell"/>
</dbReference>
<keyword evidence="11 23" id="KW-1133">Transmembrane helix</keyword>
<evidence type="ECO:0000256" key="17">
    <source>
        <dbReference type="ARBA" id="ARBA00023221"/>
    </source>
</evidence>
<dbReference type="AlphaFoldDB" id="A0A0L8GJ25"/>
<feature type="transmembrane region" description="Helical" evidence="23">
    <location>
        <begin position="136"/>
        <end position="156"/>
    </location>
</feature>
<dbReference type="STRING" id="37653.A0A0L8GJ25"/>
<feature type="transmembrane region" description="Helical" evidence="23">
    <location>
        <begin position="226"/>
        <end position="246"/>
    </location>
</feature>
<dbReference type="OrthoDB" id="5326588at2759"/>
<evidence type="ECO:0000256" key="21">
    <source>
        <dbReference type="ARBA" id="ARBA00047795"/>
    </source>
</evidence>
<evidence type="ECO:0000256" key="14">
    <source>
        <dbReference type="ARBA" id="ARBA00023098"/>
    </source>
</evidence>
<evidence type="ECO:0000256" key="6">
    <source>
        <dbReference type="ARBA" id="ARBA00022692"/>
    </source>
</evidence>
<evidence type="ECO:0000256" key="9">
    <source>
        <dbReference type="ARBA" id="ARBA00022857"/>
    </source>
</evidence>
<comment type="similarity">
    <text evidence="3">Belongs to the ERG4/ERG24 family.</text>
</comment>
<comment type="pathway">
    <text evidence="2">Steroid biosynthesis; cholesterol biosynthesis.</text>
</comment>
<dbReference type="Pfam" id="PF01222">
    <property type="entry name" value="ERG4_ERG24"/>
    <property type="match status" value="1"/>
</dbReference>
<comment type="catalytic activity">
    <reaction evidence="21">
        <text>cholesterol + NADP(+) = 7-dehydrocholesterol + NADPH + H(+)</text>
        <dbReference type="Rhea" id="RHEA:23984"/>
        <dbReference type="ChEBI" id="CHEBI:15378"/>
        <dbReference type="ChEBI" id="CHEBI:16113"/>
        <dbReference type="ChEBI" id="CHEBI:17759"/>
        <dbReference type="ChEBI" id="CHEBI:57783"/>
        <dbReference type="ChEBI" id="CHEBI:58349"/>
        <dbReference type="EC" id="1.3.1.21"/>
    </reaction>
    <physiologicalReaction direction="right-to-left" evidence="21">
        <dbReference type="Rhea" id="RHEA:23986"/>
    </physiologicalReaction>
</comment>
<dbReference type="OMA" id="WGKPAEC"/>
<evidence type="ECO:0000256" key="5">
    <source>
        <dbReference type="ARBA" id="ARBA00022548"/>
    </source>
</evidence>
<comment type="catalytic activity">
    <reaction evidence="22">
        <text>7-dehydrodesmosterol + NADPH + H(+) = desmosterol + NADP(+)</text>
        <dbReference type="Rhea" id="RHEA:46740"/>
        <dbReference type="ChEBI" id="CHEBI:15378"/>
        <dbReference type="ChEBI" id="CHEBI:17737"/>
        <dbReference type="ChEBI" id="CHEBI:27910"/>
        <dbReference type="ChEBI" id="CHEBI:57783"/>
        <dbReference type="ChEBI" id="CHEBI:58349"/>
    </reaction>
    <physiologicalReaction direction="left-to-right" evidence="22">
        <dbReference type="Rhea" id="RHEA:46741"/>
    </physiologicalReaction>
</comment>
<feature type="transmembrane region" description="Helical" evidence="23">
    <location>
        <begin position="38"/>
        <end position="59"/>
    </location>
</feature>
<dbReference type="PROSITE" id="PS01018">
    <property type="entry name" value="STEROL_REDUCT_2"/>
    <property type="match status" value="1"/>
</dbReference>
<evidence type="ECO:0000256" key="2">
    <source>
        <dbReference type="ARBA" id="ARBA00004770"/>
    </source>
</evidence>
<dbReference type="GO" id="GO:0006695">
    <property type="term" value="P:cholesterol biosynthetic process"/>
    <property type="evidence" value="ECO:0007669"/>
    <property type="project" value="UniProtKB-UniPathway"/>
</dbReference>
<comment type="subcellular location">
    <subcellularLocation>
        <location evidence="1">Endoplasmic reticulum membrane</location>
        <topology evidence="1">Multi-pass membrane protein</topology>
    </subcellularLocation>
</comment>
<keyword evidence="10" id="KW-0752">Steroid biosynthesis</keyword>
<name>A0A0L8GJ25_OCTBM</name>
<keyword evidence="9" id="KW-0521">NADP</keyword>
<feature type="transmembrane region" description="Helical" evidence="23">
    <location>
        <begin position="168"/>
        <end position="188"/>
    </location>
</feature>
<evidence type="ECO:0000313" key="24">
    <source>
        <dbReference type="EMBL" id="KOF77007.1"/>
    </source>
</evidence>
<evidence type="ECO:0000256" key="12">
    <source>
        <dbReference type="ARBA" id="ARBA00023002"/>
    </source>
</evidence>
<feature type="transmembrane region" description="Helical" evidence="23">
    <location>
        <begin position="290"/>
        <end position="313"/>
    </location>
</feature>
<keyword evidence="16" id="KW-1207">Sterol metabolism</keyword>
<accession>A0A0L8GJ25</accession>
<protein>
    <recommendedName>
        <fullName evidence="19">7-dehydrocholesterol reductase</fullName>
        <ecNumber evidence="18">1.3.1.21</ecNumber>
    </recommendedName>
    <alternativeName>
        <fullName evidence="20">Sterol Delta(7)-reductase</fullName>
    </alternativeName>
</protein>
<evidence type="ECO:0000256" key="20">
    <source>
        <dbReference type="ARBA" id="ARBA00042688"/>
    </source>
</evidence>
<feature type="transmembrane region" description="Helical" evidence="23">
    <location>
        <begin position="320"/>
        <end position="342"/>
    </location>
</feature>
<sequence>MNRKDMIKSKNREMRRESGNVFYDIPAKSRIKQFIEHTVLPLLLIMFTPNLVMILWYTAVKFDGSITYCLHHLFKGSVLTGLLNIWTEVSIGSSFALIVIFGYSLWAIITMKILPGQLVKGSITPKGNVPIYIDNGFLYFSLTIVVLVCSEIILNTYDISVSIIYDRFGDILGTLNLVSFVFCFILYVKGLTFPSSSDSGTSGNVIFDYYWGTELYPKIYGIDIKQFTNCRFGMMSWALIVLIFSIKNYQLNGWVDSNIVSTALQLLYITKFFWWEAGYLNTIDIMLDRAGYYICWGCLVFIPGFYTSVSLYLVNHPIHLGTLVSIFIFITGTAALLINYFADKQKQKVRATNGNCLVWGKKPVIIQATYTLETGEKKEGILLVSGWWSWSRHFHYIPEIVLAFCWTIPACFSSFMPFFYVIHLLILLTHRSFRDDDKCGRKYGEFWKEYCRKVPYRIIPYLF</sequence>
<keyword evidence="5" id="KW-0153">Cholesterol metabolism</keyword>
<keyword evidence="15 23" id="KW-0472">Membrane</keyword>
<dbReference type="InterPro" id="IPR018083">
    <property type="entry name" value="Sterol_reductase_CS"/>
</dbReference>
<evidence type="ECO:0000256" key="11">
    <source>
        <dbReference type="ARBA" id="ARBA00022989"/>
    </source>
</evidence>
<evidence type="ECO:0000256" key="19">
    <source>
        <dbReference type="ARBA" id="ARBA00039984"/>
    </source>
</evidence>
<evidence type="ECO:0000256" key="7">
    <source>
        <dbReference type="ARBA" id="ARBA00022778"/>
    </source>
</evidence>
<dbReference type="EC" id="1.3.1.21" evidence="18"/>
<keyword evidence="17" id="KW-0753">Steroid metabolism</keyword>
<evidence type="ECO:0000256" key="3">
    <source>
        <dbReference type="ARBA" id="ARBA00005402"/>
    </source>
</evidence>
<keyword evidence="13" id="KW-0756">Sterol biosynthesis</keyword>
<dbReference type="GO" id="GO:0016132">
    <property type="term" value="P:brassinosteroid biosynthetic process"/>
    <property type="evidence" value="ECO:0007669"/>
    <property type="project" value="TreeGrafter"/>
</dbReference>
<evidence type="ECO:0000256" key="13">
    <source>
        <dbReference type="ARBA" id="ARBA00023011"/>
    </source>
</evidence>
<keyword evidence="4" id="KW-0444">Lipid biosynthesis</keyword>
<evidence type="ECO:0000256" key="15">
    <source>
        <dbReference type="ARBA" id="ARBA00023136"/>
    </source>
</evidence>
<dbReference type="Gene3D" id="1.20.120.1630">
    <property type="match status" value="1"/>
</dbReference>
<keyword evidence="7" id="KW-0152">Cholesterol biosynthesis</keyword>
<evidence type="ECO:0000256" key="10">
    <source>
        <dbReference type="ARBA" id="ARBA00022955"/>
    </source>
</evidence>
<dbReference type="InterPro" id="IPR001171">
    <property type="entry name" value="ERG24_DHCR-like"/>
</dbReference>
<evidence type="ECO:0000256" key="18">
    <source>
        <dbReference type="ARBA" id="ARBA00038851"/>
    </source>
</evidence>
<dbReference type="PANTHER" id="PTHR21257:SF38">
    <property type="entry name" value="7-DEHYDROCHOLESTEROL REDUCTASE"/>
    <property type="match status" value="1"/>
</dbReference>
<dbReference type="FunFam" id="1.20.120.1630:FF:000006">
    <property type="entry name" value="Putative 7-dehydrocholesterol reductase"/>
    <property type="match status" value="1"/>
</dbReference>
<dbReference type="EMBL" id="KQ421612">
    <property type="protein sequence ID" value="KOF77007.1"/>
    <property type="molecule type" value="Genomic_DNA"/>
</dbReference>
<evidence type="ECO:0000256" key="4">
    <source>
        <dbReference type="ARBA" id="ARBA00022516"/>
    </source>
</evidence>
<evidence type="ECO:0000256" key="1">
    <source>
        <dbReference type="ARBA" id="ARBA00004477"/>
    </source>
</evidence>
<keyword evidence="6 23" id="KW-0812">Transmembrane</keyword>
<dbReference type="GO" id="GO:0047598">
    <property type="term" value="F:7-dehydrocholesterol reductase activity"/>
    <property type="evidence" value="ECO:0007669"/>
    <property type="project" value="UniProtKB-EC"/>
</dbReference>
<keyword evidence="8" id="KW-0256">Endoplasmic reticulum</keyword>
<evidence type="ECO:0000256" key="23">
    <source>
        <dbReference type="SAM" id="Phobius"/>
    </source>
</evidence>
<evidence type="ECO:0000256" key="8">
    <source>
        <dbReference type="ARBA" id="ARBA00022824"/>
    </source>
</evidence>
<keyword evidence="12" id="KW-0560">Oxidoreductase</keyword>